<dbReference type="Gene3D" id="1.10.10.10">
    <property type="entry name" value="Winged helix-like DNA-binding domain superfamily/Winged helix DNA-binding domain"/>
    <property type="match status" value="1"/>
</dbReference>
<dbReference type="AlphaFoldDB" id="A0A7U9XVG9"/>
<protein>
    <submittedName>
        <fullName evidence="4">MarR family transcriptional regulator</fullName>
    </submittedName>
</protein>
<dbReference type="InterPro" id="IPR039422">
    <property type="entry name" value="MarR/SlyA-like"/>
</dbReference>
<dbReference type="RefSeq" id="WP_176239987.1">
    <property type="nucleotide sequence ID" value="NZ_AP024412.1"/>
</dbReference>
<keyword evidence="1" id="KW-0805">Transcription regulation</keyword>
<evidence type="ECO:0000313" key="5">
    <source>
        <dbReference type="Proteomes" id="UP000620133"/>
    </source>
</evidence>
<keyword evidence="3" id="KW-0804">Transcription</keyword>
<dbReference type="SMART" id="SM00347">
    <property type="entry name" value="HTH_MARR"/>
    <property type="match status" value="1"/>
</dbReference>
<dbReference type="GO" id="GO:0006950">
    <property type="term" value="P:response to stress"/>
    <property type="evidence" value="ECO:0007669"/>
    <property type="project" value="TreeGrafter"/>
</dbReference>
<reference evidence="4" key="1">
    <citation type="submission" date="2021-01" db="EMBL/GenBank/DDBJ databases">
        <title>Draft genome sequence of Acholeplasmataceae bacterium strain Mahy22.</title>
        <authorList>
            <person name="Watanabe M."/>
            <person name="Kojima H."/>
            <person name="Fukui M."/>
        </authorList>
    </citation>
    <scope>NUCLEOTIDE SEQUENCE</scope>
    <source>
        <strain evidence="4">Mahy22</strain>
    </source>
</reference>
<dbReference type="InterPro" id="IPR000835">
    <property type="entry name" value="HTH_MarR-typ"/>
</dbReference>
<sequence>MKKDYQTLQQLDRALKIFRRSGIYDRVNTKLSDADIMVLFCVAFCDINQKVKLTDIAKTLKVTLPAVTHKVNDLVDKSYLEKVPSAKDLRVIFIRLTENGKKYVESIRDDYYKPIEQLAIHLGEEDSKNLLRIMNKISEIGKIKI</sequence>
<dbReference type="KEGG" id="manr:MPAN_004400"/>
<dbReference type="PANTHER" id="PTHR33164:SF43">
    <property type="entry name" value="HTH-TYPE TRANSCRIPTIONAL REPRESSOR YETL"/>
    <property type="match status" value="1"/>
</dbReference>
<gene>
    <name evidence="4" type="ORF">MPAN_004400</name>
</gene>
<keyword evidence="2" id="KW-0238">DNA-binding</keyword>
<dbReference type="SUPFAM" id="SSF46785">
    <property type="entry name" value="Winged helix' DNA-binding domain"/>
    <property type="match status" value="1"/>
</dbReference>
<organism evidence="4 5">
    <name type="scientific">Mariniplasma anaerobium</name>
    <dbReference type="NCBI Taxonomy" id="2735436"/>
    <lineage>
        <taxon>Bacteria</taxon>
        <taxon>Bacillati</taxon>
        <taxon>Mycoplasmatota</taxon>
        <taxon>Mollicutes</taxon>
        <taxon>Acholeplasmatales</taxon>
        <taxon>Acholeplasmataceae</taxon>
        <taxon>Mariniplasma</taxon>
    </lineage>
</organism>
<name>A0A7U9XVG9_9MOLU</name>
<dbReference type="InterPro" id="IPR055166">
    <property type="entry name" value="Transc_reg_Sar_Rot_HTH"/>
</dbReference>
<dbReference type="EMBL" id="AP024412">
    <property type="protein sequence ID" value="BCR35547.1"/>
    <property type="molecule type" value="Genomic_DNA"/>
</dbReference>
<dbReference type="GO" id="GO:0003677">
    <property type="term" value="F:DNA binding"/>
    <property type="evidence" value="ECO:0007669"/>
    <property type="project" value="UniProtKB-KW"/>
</dbReference>
<evidence type="ECO:0000256" key="3">
    <source>
        <dbReference type="ARBA" id="ARBA00023163"/>
    </source>
</evidence>
<evidence type="ECO:0000313" key="4">
    <source>
        <dbReference type="EMBL" id="BCR35547.1"/>
    </source>
</evidence>
<dbReference type="Proteomes" id="UP000620133">
    <property type="component" value="Chromosome"/>
</dbReference>
<dbReference type="PRINTS" id="PR00598">
    <property type="entry name" value="HTHMARR"/>
</dbReference>
<dbReference type="PANTHER" id="PTHR33164">
    <property type="entry name" value="TRANSCRIPTIONAL REGULATOR, MARR FAMILY"/>
    <property type="match status" value="1"/>
</dbReference>
<proteinExistence type="predicted"/>
<evidence type="ECO:0000256" key="1">
    <source>
        <dbReference type="ARBA" id="ARBA00023015"/>
    </source>
</evidence>
<accession>A0A7U9XVG9</accession>
<dbReference type="Pfam" id="PF22381">
    <property type="entry name" value="Staph_reg_Sar_Rot"/>
    <property type="match status" value="1"/>
</dbReference>
<dbReference type="InterPro" id="IPR036390">
    <property type="entry name" value="WH_DNA-bd_sf"/>
</dbReference>
<dbReference type="GO" id="GO:0003700">
    <property type="term" value="F:DNA-binding transcription factor activity"/>
    <property type="evidence" value="ECO:0007669"/>
    <property type="project" value="InterPro"/>
</dbReference>
<dbReference type="InterPro" id="IPR036388">
    <property type="entry name" value="WH-like_DNA-bd_sf"/>
</dbReference>
<keyword evidence="5" id="KW-1185">Reference proteome</keyword>
<evidence type="ECO:0000256" key="2">
    <source>
        <dbReference type="ARBA" id="ARBA00023125"/>
    </source>
</evidence>
<dbReference type="PROSITE" id="PS50995">
    <property type="entry name" value="HTH_MARR_2"/>
    <property type="match status" value="1"/>
</dbReference>